<evidence type="ECO:0000256" key="1">
    <source>
        <dbReference type="SAM" id="MobiDB-lite"/>
    </source>
</evidence>
<protein>
    <submittedName>
        <fullName evidence="2">Uncharacterized protein</fullName>
    </submittedName>
</protein>
<comment type="caution">
    <text evidence="2">The sequence shown here is derived from an EMBL/GenBank/DDBJ whole genome shotgun (WGS) entry which is preliminary data.</text>
</comment>
<dbReference type="Proteomes" id="UP000299102">
    <property type="component" value="Unassembled WGS sequence"/>
</dbReference>
<reference evidence="2 3" key="1">
    <citation type="journal article" date="2019" name="Commun. Biol.">
        <title>The bagworm genome reveals a unique fibroin gene that provides high tensile strength.</title>
        <authorList>
            <person name="Kono N."/>
            <person name="Nakamura H."/>
            <person name="Ohtoshi R."/>
            <person name="Tomita M."/>
            <person name="Numata K."/>
            <person name="Arakawa K."/>
        </authorList>
    </citation>
    <scope>NUCLEOTIDE SEQUENCE [LARGE SCALE GENOMIC DNA]</scope>
</reference>
<evidence type="ECO:0000313" key="3">
    <source>
        <dbReference type="Proteomes" id="UP000299102"/>
    </source>
</evidence>
<sequence>MIKSYRSIRSWSPSNRLPRGFKLNRGAEQTTDGHANRNAVTRDGLEYAAPSPCDHGPTEAAPEPPRRGGGTETKRGRLKASTSDL</sequence>
<gene>
    <name evidence="2" type="ORF">EVAR_97283_1</name>
</gene>
<name>A0A4C1XD74_EUMVA</name>
<proteinExistence type="predicted"/>
<organism evidence="2 3">
    <name type="scientific">Eumeta variegata</name>
    <name type="common">Bagworm moth</name>
    <name type="synonym">Eumeta japonica</name>
    <dbReference type="NCBI Taxonomy" id="151549"/>
    <lineage>
        <taxon>Eukaryota</taxon>
        <taxon>Metazoa</taxon>
        <taxon>Ecdysozoa</taxon>
        <taxon>Arthropoda</taxon>
        <taxon>Hexapoda</taxon>
        <taxon>Insecta</taxon>
        <taxon>Pterygota</taxon>
        <taxon>Neoptera</taxon>
        <taxon>Endopterygota</taxon>
        <taxon>Lepidoptera</taxon>
        <taxon>Glossata</taxon>
        <taxon>Ditrysia</taxon>
        <taxon>Tineoidea</taxon>
        <taxon>Psychidae</taxon>
        <taxon>Oiketicinae</taxon>
        <taxon>Eumeta</taxon>
    </lineage>
</organism>
<feature type="region of interest" description="Disordered" evidence="1">
    <location>
        <begin position="1"/>
        <end position="85"/>
    </location>
</feature>
<dbReference type="AlphaFoldDB" id="A0A4C1XD74"/>
<evidence type="ECO:0000313" key="2">
    <source>
        <dbReference type="EMBL" id="GBP61841.1"/>
    </source>
</evidence>
<keyword evidence="3" id="KW-1185">Reference proteome</keyword>
<accession>A0A4C1XD74</accession>
<dbReference type="EMBL" id="BGZK01000824">
    <property type="protein sequence ID" value="GBP61841.1"/>
    <property type="molecule type" value="Genomic_DNA"/>
</dbReference>